<evidence type="ECO:0000313" key="1">
    <source>
        <dbReference type="EMBL" id="TRU30483.1"/>
    </source>
</evidence>
<reference evidence="1 2" key="1">
    <citation type="submission" date="2019-01" db="EMBL/GenBank/DDBJ databases">
        <title>Coherence of Microcystis species and biogeography revealed through population genomics.</title>
        <authorList>
            <person name="Perez-Carrascal O.M."/>
            <person name="Terrat Y."/>
            <person name="Giani A."/>
            <person name="Fortin N."/>
            <person name="Tromas N."/>
            <person name="Shapiro B.J."/>
        </authorList>
    </citation>
    <scope>NUCLEOTIDE SEQUENCE [LARGE SCALE GENOMIC DNA]</scope>
    <source>
        <strain evidence="1">Ma_QC_B_20070730_S2</strain>
    </source>
</reference>
<name>A0A552E7Q3_MICAE</name>
<proteinExistence type="predicted"/>
<dbReference type="AlphaFoldDB" id="A0A552E7Q3"/>
<protein>
    <submittedName>
        <fullName evidence="1">Uncharacterized protein</fullName>
    </submittedName>
</protein>
<sequence length="139" mass="16401">MIAEEIKSSPNGNFKLYQLCKNVVICQSATDPHGWGNATEDEPAFMVYLGCKKEEVEGHIRTFNTFYRCYWCEVRKPKYLKDFEAEIKIRGMQRYIDSHAYGLDYLVESQAGKHGQIIHFDEIDFDEYNYRTTGYMPKW</sequence>
<evidence type="ECO:0000313" key="2">
    <source>
        <dbReference type="Proteomes" id="UP000320551"/>
    </source>
</evidence>
<organism evidence="1 2">
    <name type="scientific">Microcystis aeruginosa Ma_QC_B_20070730_S2</name>
    <dbReference type="NCBI Taxonomy" id="2486256"/>
    <lineage>
        <taxon>Bacteria</taxon>
        <taxon>Bacillati</taxon>
        <taxon>Cyanobacteriota</taxon>
        <taxon>Cyanophyceae</taxon>
        <taxon>Oscillatoriophycideae</taxon>
        <taxon>Chroococcales</taxon>
        <taxon>Microcystaceae</taxon>
        <taxon>Microcystis</taxon>
    </lineage>
</organism>
<gene>
    <name evidence="1" type="ORF">EWV80_02065</name>
</gene>
<accession>A0A552E7Q3</accession>
<comment type="caution">
    <text evidence="1">The sequence shown here is derived from an EMBL/GenBank/DDBJ whole genome shotgun (WGS) entry which is preliminary data.</text>
</comment>
<dbReference type="Proteomes" id="UP000320551">
    <property type="component" value="Unassembled WGS sequence"/>
</dbReference>
<dbReference type="EMBL" id="SFBK01000029">
    <property type="protein sequence ID" value="TRU30483.1"/>
    <property type="molecule type" value="Genomic_DNA"/>
</dbReference>